<dbReference type="SUPFAM" id="SSF55154">
    <property type="entry name" value="CYTH-like phosphatases"/>
    <property type="match status" value="1"/>
</dbReference>
<gene>
    <name evidence="3" type="ORF">H5V43_21805</name>
</gene>
<dbReference type="CDD" id="cd07891">
    <property type="entry name" value="CYTH-like_CthTTM-like_1"/>
    <property type="match status" value="1"/>
</dbReference>
<dbReference type="EMBL" id="CP060037">
    <property type="protein sequence ID" value="QOT74511.1"/>
    <property type="molecule type" value="Genomic_DNA"/>
</dbReference>
<evidence type="ECO:0000256" key="1">
    <source>
        <dbReference type="PIRSR" id="PIRSR016487-1"/>
    </source>
</evidence>
<feature type="active site" description="Proton acceptor" evidence="1">
    <location>
        <position position="30"/>
    </location>
</feature>
<dbReference type="PROSITE" id="PS51707">
    <property type="entry name" value="CYTH"/>
    <property type="match status" value="1"/>
</dbReference>
<evidence type="ECO:0000313" key="4">
    <source>
        <dbReference type="Proteomes" id="UP000593663"/>
    </source>
</evidence>
<accession>A0A7M2GPA4</accession>
<evidence type="ECO:0000313" key="3">
    <source>
        <dbReference type="EMBL" id="QOT74511.1"/>
    </source>
</evidence>
<organism evidence="3 4">
    <name type="scientific">Sphingobium fuliginis (strain ATCC 27551)</name>
    <dbReference type="NCBI Taxonomy" id="336203"/>
    <lineage>
        <taxon>Bacteria</taxon>
        <taxon>Pseudomonadati</taxon>
        <taxon>Pseudomonadota</taxon>
        <taxon>Alphaproteobacteria</taxon>
        <taxon>Sphingomonadales</taxon>
        <taxon>Sphingomonadaceae</taxon>
        <taxon>Sphingobium</taxon>
    </lineage>
</organism>
<dbReference type="SMART" id="SM01118">
    <property type="entry name" value="CYTH"/>
    <property type="match status" value="1"/>
</dbReference>
<dbReference type="InterPro" id="IPR023577">
    <property type="entry name" value="CYTH_domain"/>
</dbReference>
<geneLocation type="plasmid" evidence="3 4">
    <name>p1</name>
</geneLocation>
<feature type="domain" description="CYTH" evidence="2">
    <location>
        <begin position="2"/>
        <end position="149"/>
    </location>
</feature>
<dbReference type="PANTHER" id="PTHR40114:SF1">
    <property type="entry name" value="SLR0698 PROTEIN"/>
    <property type="match status" value="1"/>
</dbReference>
<dbReference type="Proteomes" id="UP000593663">
    <property type="component" value="Plasmid p1"/>
</dbReference>
<dbReference type="KEGG" id="sbar:H5V43_21805"/>
<dbReference type="Gene3D" id="2.40.320.10">
    <property type="entry name" value="Hypothetical Protein Pfu-838710-001"/>
    <property type="match status" value="1"/>
</dbReference>
<protein>
    <submittedName>
        <fullName evidence="3">CYTH domain-containing protein</fullName>
    </submittedName>
</protein>
<dbReference type="AlphaFoldDB" id="A0A7M2GPA4"/>
<keyword evidence="3" id="KW-0614">Plasmid</keyword>
<proteinExistence type="predicted"/>
<dbReference type="RefSeq" id="WP_025548961.1">
    <property type="nucleotide sequence ID" value="NZ_BATN01000031.1"/>
</dbReference>
<dbReference type="PANTHER" id="PTHR40114">
    <property type="entry name" value="SLR0698 PROTEIN"/>
    <property type="match status" value="1"/>
</dbReference>
<evidence type="ECO:0000259" key="2">
    <source>
        <dbReference type="PROSITE" id="PS51707"/>
    </source>
</evidence>
<dbReference type="Pfam" id="PF01928">
    <property type="entry name" value="CYTH"/>
    <property type="match status" value="1"/>
</dbReference>
<dbReference type="InterPro" id="IPR012042">
    <property type="entry name" value="NeuTTM/CthTTM-like"/>
</dbReference>
<name>A0A7M2GPA4_SPHSA</name>
<sequence>MSVEIERKFLVIRKDWRASADRGRQLRQGYIAHDSHGSVRVRIAEDRAWLTVKSARSGLVRHEFEYEIPINDAEEMLAGFCSGILIQKTRYRVTFAGKIWEIDVFHGPAEGLIVAEVELQTVDERLELPPWIGEEVTHDPRYRNSAIALMPSVEMAEPNPQRDPADGIPPLARLELQA</sequence>
<dbReference type="InterPro" id="IPR033469">
    <property type="entry name" value="CYTH-like_dom_sf"/>
</dbReference>
<dbReference type="PIRSF" id="PIRSF016487">
    <property type="entry name" value="CYTH_UCP016487"/>
    <property type="match status" value="1"/>
</dbReference>
<reference evidence="4" key="1">
    <citation type="submission" date="2020-08" db="EMBL/GenBank/DDBJ databases">
        <title>Complete genome sequence of Sphingobium barthaii strain KK22, a high-molecular-weight polycyclic aromatic hydrocarbon-degrading soil bacterium.</title>
        <authorList>
            <person name="Mori J.F."/>
            <person name="Kanaly R.A."/>
        </authorList>
    </citation>
    <scope>NUCLEOTIDE SEQUENCE [LARGE SCALE GENOMIC DNA]</scope>
    <source>
        <strain evidence="4">KK22</strain>
        <plasmid evidence="4">p1</plasmid>
    </source>
</reference>